<name>A0A4C1WRH5_EUMVA</name>
<reference evidence="1 2" key="1">
    <citation type="journal article" date="2019" name="Commun. Biol.">
        <title>The bagworm genome reveals a unique fibroin gene that provides high tensile strength.</title>
        <authorList>
            <person name="Kono N."/>
            <person name="Nakamura H."/>
            <person name="Ohtoshi R."/>
            <person name="Tomita M."/>
            <person name="Numata K."/>
            <person name="Arakawa K."/>
        </authorList>
    </citation>
    <scope>NUCLEOTIDE SEQUENCE [LARGE SCALE GENOMIC DNA]</scope>
</reference>
<evidence type="ECO:0000313" key="1">
    <source>
        <dbReference type="EMBL" id="GBP52707.1"/>
    </source>
</evidence>
<dbReference type="EMBL" id="BGZK01000608">
    <property type="protein sequence ID" value="GBP52707.1"/>
    <property type="molecule type" value="Genomic_DNA"/>
</dbReference>
<dbReference type="AlphaFoldDB" id="A0A4C1WRH5"/>
<dbReference type="Proteomes" id="UP000299102">
    <property type="component" value="Unassembled WGS sequence"/>
</dbReference>
<protein>
    <submittedName>
        <fullName evidence="1">Uncharacterized protein</fullName>
    </submittedName>
</protein>
<keyword evidence="2" id="KW-1185">Reference proteome</keyword>
<sequence length="445" mass="49209">MGAQATAPHKSISSPDVWIGISHEGFQGKSAISCLKGRQRPNDSSCECPWVTVTECFLMARAPLAGPRPDPLLLAILYSLPRSRQRTGDSFGVASHPWATVTLYFLKGLVNENGKFQSQLEQITELSDARSAEAARLKDAVARCRKEIEAKDLEIELRKSLRTSNYISNHKTSDIPTVYDNPLHVTKSHETIGLRMTVIRDKSRCNDPSHRVECIAANYLCSVLDRAQNPIYIAFCDAPLNVAIGYSRPEAGVVLHPRSLNVASATHTSVKIPGLKCELAAAYKESELVKQRSRSLEEELAAARACSAELAEKFGQRNGYYRILVFHAIKLVIGIAVKSNLNPYLKSRKSIDQPIYYAVKKSRRARRPDAIRRRPSKRVIAAHERVPAGLWGGSVGGVWIPPPSNLPPQGTPKPQLVQRSVDTSTVVQRRKLYSYAVTHESVAMA</sequence>
<organism evidence="1 2">
    <name type="scientific">Eumeta variegata</name>
    <name type="common">Bagworm moth</name>
    <name type="synonym">Eumeta japonica</name>
    <dbReference type="NCBI Taxonomy" id="151549"/>
    <lineage>
        <taxon>Eukaryota</taxon>
        <taxon>Metazoa</taxon>
        <taxon>Ecdysozoa</taxon>
        <taxon>Arthropoda</taxon>
        <taxon>Hexapoda</taxon>
        <taxon>Insecta</taxon>
        <taxon>Pterygota</taxon>
        <taxon>Neoptera</taxon>
        <taxon>Endopterygota</taxon>
        <taxon>Lepidoptera</taxon>
        <taxon>Glossata</taxon>
        <taxon>Ditrysia</taxon>
        <taxon>Tineoidea</taxon>
        <taxon>Psychidae</taxon>
        <taxon>Oiketicinae</taxon>
        <taxon>Eumeta</taxon>
    </lineage>
</organism>
<comment type="caution">
    <text evidence="1">The sequence shown here is derived from an EMBL/GenBank/DDBJ whole genome shotgun (WGS) entry which is preliminary data.</text>
</comment>
<accession>A0A4C1WRH5</accession>
<evidence type="ECO:0000313" key="2">
    <source>
        <dbReference type="Proteomes" id="UP000299102"/>
    </source>
</evidence>
<gene>
    <name evidence="1" type="ORF">EVAR_43908_1</name>
</gene>
<proteinExistence type="predicted"/>